<feature type="active site" description="Nucleophile" evidence="5">
    <location>
        <position position="7"/>
    </location>
</feature>
<proteinExistence type="inferred from homology"/>
<organism evidence="7 8">
    <name type="scientific">Xanthomonas campestris pv. campestris (strain 8004)</name>
    <dbReference type="NCBI Taxonomy" id="314565"/>
    <lineage>
        <taxon>Bacteria</taxon>
        <taxon>Pseudomonadati</taxon>
        <taxon>Pseudomonadota</taxon>
        <taxon>Gammaproteobacteria</taxon>
        <taxon>Lysobacterales</taxon>
        <taxon>Lysobacteraceae</taxon>
        <taxon>Xanthomonas</taxon>
    </lineage>
</organism>
<dbReference type="EMBL" id="CP000050">
    <property type="protein sequence ID" value="AAY49061.1"/>
    <property type="molecule type" value="Genomic_DNA"/>
</dbReference>
<dbReference type="Gene3D" id="3.40.50.2300">
    <property type="match status" value="1"/>
</dbReference>
<evidence type="ECO:0000256" key="1">
    <source>
        <dbReference type="ARBA" id="ARBA00011063"/>
    </source>
</evidence>
<feature type="domain" description="Phosphotyrosine protein phosphatase I" evidence="6">
    <location>
        <begin position="1"/>
        <end position="150"/>
    </location>
</feature>
<evidence type="ECO:0000256" key="4">
    <source>
        <dbReference type="ARBA" id="ARBA00022912"/>
    </source>
</evidence>
<feature type="active site" description="Proton donor" evidence="5">
    <location>
        <position position="124"/>
    </location>
</feature>
<comment type="similarity">
    <text evidence="1">Belongs to the low molecular weight phosphotyrosine protein phosphatase family.</text>
</comment>
<dbReference type="InterPro" id="IPR036196">
    <property type="entry name" value="Ptyr_pPase_sf"/>
</dbReference>
<evidence type="ECO:0000256" key="2">
    <source>
        <dbReference type="ARBA" id="ARBA00013064"/>
    </source>
</evidence>
<dbReference type="Pfam" id="PF01451">
    <property type="entry name" value="LMWPc"/>
    <property type="match status" value="1"/>
</dbReference>
<dbReference type="FunFam" id="3.40.50.2300:FF:000641">
    <property type="entry name" value="Low molecular weight phosphotyrosine protein phosphatase"/>
    <property type="match status" value="1"/>
</dbReference>
<dbReference type="RefSeq" id="WP_011037268.1">
    <property type="nucleotide sequence ID" value="NC_007086.1"/>
</dbReference>
<gene>
    <name evidence="7" type="ordered locus">XC_1998</name>
</gene>
<evidence type="ECO:0000259" key="6">
    <source>
        <dbReference type="SMART" id="SM00226"/>
    </source>
</evidence>
<sequence>MRLLVVCLGNICRSPMGEGALRARLDTSPLARRMEVDSAGTGDWHAGEPPDARAIRCARGHDVDISGLRARQVQLADFERFDWLLCADASNLRNLQRLAPASLRDKVALWLPWAGVDERSDIPDPYTGGKQEFELAWRLVDTAARQTVARLTRG</sequence>
<dbReference type="HOGENOM" id="CLU_071415_2_2_6"/>
<dbReference type="PANTHER" id="PTHR11717:SF7">
    <property type="entry name" value="LOW MOLECULAR WEIGHT PHOSPHOTYROSINE PROTEIN PHOSPHATASE"/>
    <property type="match status" value="1"/>
</dbReference>
<dbReference type="Proteomes" id="UP000000420">
    <property type="component" value="Chromosome"/>
</dbReference>
<keyword evidence="3" id="KW-0378">Hydrolase</keyword>
<dbReference type="KEGG" id="xcb:XC_1998"/>
<keyword evidence="4" id="KW-0904">Protein phosphatase</keyword>
<dbReference type="PRINTS" id="PR00719">
    <property type="entry name" value="LMWPTPASE"/>
</dbReference>
<reference evidence="7 8" key="1">
    <citation type="journal article" date="2005" name="Genome Res.">
        <title>Comparative and functional genomic analyses of the pathogenicity of phytopathogen Xanthomonas campestris pv. campestris.</title>
        <authorList>
            <person name="Qian W."/>
            <person name="Jia Y."/>
            <person name="Ren S.X."/>
            <person name="He Y.Q."/>
            <person name="Feng J.X."/>
            <person name="Lu L.F."/>
            <person name="Sun Q."/>
            <person name="Ying G."/>
            <person name="Tang D.J."/>
            <person name="Tang H."/>
            <person name="Wu W."/>
            <person name="Hao P."/>
            <person name="Wang L."/>
            <person name="Jiang B.L."/>
            <person name="Zeng S."/>
            <person name="Gu W.Y."/>
            <person name="Lu G."/>
            <person name="Rong L."/>
            <person name="Tian Y."/>
            <person name="Yao Z."/>
            <person name="Fu G."/>
            <person name="Chen B."/>
            <person name="Fang R."/>
            <person name="Qiang B."/>
            <person name="Chen Z."/>
            <person name="Zhao G.P."/>
            <person name="Tang J.L."/>
            <person name="He C."/>
        </authorList>
    </citation>
    <scope>NUCLEOTIDE SEQUENCE [LARGE SCALE GENOMIC DNA]</scope>
    <source>
        <strain evidence="7 8">8004</strain>
    </source>
</reference>
<dbReference type="InterPro" id="IPR023485">
    <property type="entry name" value="Ptyr_pPase"/>
</dbReference>
<dbReference type="GO" id="GO:0004725">
    <property type="term" value="F:protein tyrosine phosphatase activity"/>
    <property type="evidence" value="ECO:0007669"/>
    <property type="project" value="UniProtKB-EC"/>
</dbReference>
<evidence type="ECO:0000256" key="3">
    <source>
        <dbReference type="ARBA" id="ARBA00022801"/>
    </source>
</evidence>
<evidence type="ECO:0000313" key="8">
    <source>
        <dbReference type="Proteomes" id="UP000000420"/>
    </source>
</evidence>
<accession>A0A0H2X8W8</accession>
<dbReference type="SMART" id="SM00226">
    <property type="entry name" value="LMWPc"/>
    <property type="match status" value="1"/>
</dbReference>
<evidence type="ECO:0000256" key="5">
    <source>
        <dbReference type="PIRSR" id="PIRSR617867-1"/>
    </source>
</evidence>
<dbReference type="SUPFAM" id="SSF52788">
    <property type="entry name" value="Phosphotyrosine protein phosphatases I"/>
    <property type="match status" value="1"/>
</dbReference>
<dbReference type="EC" id="3.1.3.48" evidence="2"/>
<dbReference type="CDD" id="cd16343">
    <property type="entry name" value="LMWPTP"/>
    <property type="match status" value="1"/>
</dbReference>
<feature type="active site" description="Nucleophile" evidence="5">
    <location>
        <position position="13"/>
    </location>
</feature>
<name>A0A0H2X8W8_XANC8</name>
<dbReference type="AlphaFoldDB" id="A0A0H2X8W8"/>
<dbReference type="InterPro" id="IPR050438">
    <property type="entry name" value="LMW_PTPase"/>
</dbReference>
<dbReference type="PANTHER" id="PTHR11717">
    <property type="entry name" value="LOW MOLECULAR WEIGHT PROTEIN TYROSINE PHOSPHATASE"/>
    <property type="match status" value="1"/>
</dbReference>
<evidence type="ECO:0000313" key="7">
    <source>
        <dbReference type="EMBL" id="AAY49061.1"/>
    </source>
</evidence>
<dbReference type="InterPro" id="IPR017867">
    <property type="entry name" value="Tyr_phospatase_low_mol_wt"/>
</dbReference>
<protein>
    <recommendedName>
        <fullName evidence="2">protein-tyrosine-phosphatase</fullName>
        <ecNumber evidence="2">3.1.3.48</ecNumber>
    </recommendedName>
</protein>